<dbReference type="PANTHER" id="PTHR47053:SF1">
    <property type="entry name" value="MUREIN DD-ENDOPEPTIDASE MEPH-RELATED"/>
    <property type="match status" value="1"/>
</dbReference>
<accession>A0A6J6I030</accession>
<evidence type="ECO:0000256" key="3">
    <source>
        <dbReference type="ARBA" id="ARBA00022801"/>
    </source>
</evidence>
<dbReference type="Gene3D" id="3.90.1720.10">
    <property type="entry name" value="endopeptidase domain like (from Nostoc punctiforme)"/>
    <property type="match status" value="1"/>
</dbReference>
<dbReference type="InterPro" id="IPR000064">
    <property type="entry name" value="NLP_P60_dom"/>
</dbReference>
<evidence type="ECO:0000313" key="6">
    <source>
        <dbReference type="EMBL" id="CAB4616824.1"/>
    </source>
</evidence>
<evidence type="ECO:0000256" key="1">
    <source>
        <dbReference type="ARBA" id="ARBA00007074"/>
    </source>
</evidence>
<protein>
    <submittedName>
        <fullName evidence="6">Unannotated protein</fullName>
    </submittedName>
</protein>
<keyword evidence="2" id="KW-0645">Protease</keyword>
<dbReference type="PANTHER" id="PTHR47053">
    <property type="entry name" value="MUREIN DD-ENDOPEPTIDASE MEPH-RELATED"/>
    <property type="match status" value="1"/>
</dbReference>
<evidence type="ECO:0000256" key="4">
    <source>
        <dbReference type="ARBA" id="ARBA00022807"/>
    </source>
</evidence>
<dbReference type="InterPro" id="IPR051202">
    <property type="entry name" value="Peptidase_C40"/>
</dbReference>
<dbReference type="PROSITE" id="PS51935">
    <property type="entry name" value="NLPC_P60"/>
    <property type="match status" value="1"/>
</dbReference>
<organism evidence="6">
    <name type="scientific">freshwater metagenome</name>
    <dbReference type="NCBI Taxonomy" id="449393"/>
    <lineage>
        <taxon>unclassified sequences</taxon>
        <taxon>metagenomes</taxon>
        <taxon>ecological metagenomes</taxon>
    </lineage>
</organism>
<sequence>MASTGSGRHRADVEINVLESFEVRSRRSIRDAEKAKLDRTSRRARRALARMEARAIKREKALARPVALSAGDNRLRSNPTFRTAVTMLTASGLLATVALPAYAYDPEIAAMARLTTTSQADIVQTDGTQNLTVAAANTIKFVRGEYASANAESVLRQQTLNNYLAYNGPTAAEFVKNPPYSTISSEQVLQVASKYVGTPYVFGGSNPRGFDCSGLILFVYAQFGVALPHSVTAQARSGIIVSPEDALPGDLVIYNDHGHNGIYAGNGQMYHAPQRGDYVKLGVINSLAEAGGHYFVRLGTN</sequence>
<evidence type="ECO:0000259" key="5">
    <source>
        <dbReference type="PROSITE" id="PS51935"/>
    </source>
</evidence>
<dbReference type="GO" id="GO:0006508">
    <property type="term" value="P:proteolysis"/>
    <property type="evidence" value="ECO:0007669"/>
    <property type="project" value="UniProtKB-KW"/>
</dbReference>
<proteinExistence type="inferred from homology"/>
<keyword evidence="4" id="KW-0788">Thiol protease</keyword>
<dbReference type="SUPFAM" id="SSF54001">
    <property type="entry name" value="Cysteine proteinases"/>
    <property type="match status" value="1"/>
</dbReference>
<dbReference type="Pfam" id="PF00877">
    <property type="entry name" value="NLPC_P60"/>
    <property type="match status" value="1"/>
</dbReference>
<dbReference type="AlphaFoldDB" id="A0A6J6I030"/>
<dbReference type="EMBL" id="CAEZVE010000023">
    <property type="protein sequence ID" value="CAB4616824.1"/>
    <property type="molecule type" value="Genomic_DNA"/>
</dbReference>
<reference evidence="6" key="1">
    <citation type="submission" date="2020-05" db="EMBL/GenBank/DDBJ databases">
        <authorList>
            <person name="Chiriac C."/>
            <person name="Salcher M."/>
            <person name="Ghai R."/>
            <person name="Kavagutti S V."/>
        </authorList>
    </citation>
    <scope>NUCLEOTIDE SEQUENCE</scope>
</reference>
<name>A0A6J6I030_9ZZZZ</name>
<feature type="domain" description="NlpC/P60" evidence="5">
    <location>
        <begin position="182"/>
        <end position="301"/>
    </location>
</feature>
<evidence type="ECO:0000256" key="2">
    <source>
        <dbReference type="ARBA" id="ARBA00022670"/>
    </source>
</evidence>
<gene>
    <name evidence="6" type="ORF">UFOPK1931_00227</name>
</gene>
<comment type="similarity">
    <text evidence="1">Belongs to the peptidase C40 family.</text>
</comment>
<keyword evidence="3" id="KW-0378">Hydrolase</keyword>
<dbReference type="InterPro" id="IPR038765">
    <property type="entry name" value="Papain-like_cys_pep_sf"/>
</dbReference>
<dbReference type="GO" id="GO:0008234">
    <property type="term" value="F:cysteine-type peptidase activity"/>
    <property type="evidence" value="ECO:0007669"/>
    <property type="project" value="UniProtKB-KW"/>
</dbReference>